<dbReference type="GO" id="GO:0003677">
    <property type="term" value="F:DNA binding"/>
    <property type="evidence" value="ECO:0007669"/>
    <property type="project" value="InterPro"/>
</dbReference>
<dbReference type="GO" id="GO:0003887">
    <property type="term" value="F:DNA-directed DNA polymerase activity"/>
    <property type="evidence" value="ECO:0007669"/>
    <property type="project" value="TreeGrafter"/>
</dbReference>
<dbReference type="PANTHER" id="PTHR10267">
    <property type="entry name" value="DNA POLYMERASE SUBUNIT GAMMA-1"/>
    <property type="match status" value="1"/>
</dbReference>
<dbReference type="InterPro" id="IPR024842">
    <property type="entry name" value="TRIQK"/>
</dbReference>
<dbReference type="Proteomes" id="UP000095280">
    <property type="component" value="Unplaced"/>
</dbReference>
<reference evidence="4" key="1">
    <citation type="submission" date="2016-11" db="UniProtKB">
        <authorList>
            <consortium name="WormBaseParasite"/>
        </authorList>
    </citation>
    <scope>IDENTIFICATION</scope>
</reference>
<dbReference type="GO" id="GO:0008408">
    <property type="term" value="F:3'-5' exonuclease activity"/>
    <property type="evidence" value="ECO:0007669"/>
    <property type="project" value="TreeGrafter"/>
</dbReference>
<dbReference type="AlphaFoldDB" id="A0A1I8IRQ6"/>
<feature type="region of interest" description="Disordered" evidence="1">
    <location>
        <begin position="111"/>
        <end position="132"/>
    </location>
</feature>
<evidence type="ECO:0000259" key="2">
    <source>
        <dbReference type="Pfam" id="PF18136"/>
    </source>
</evidence>
<feature type="compositionally biased region" description="Basic and acidic residues" evidence="1">
    <location>
        <begin position="31"/>
        <end position="43"/>
    </location>
</feature>
<evidence type="ECO:0000313" key="3">
    <source>
        <dbReference type="Proteomes" id="UP000095280"/>
    </source>
</evidence>
<sequence>MGRKDAMAAQLPVDQYRKKIGQSQQKRASKSMKEQRSADEQLKSRSLVSLLSSQRLLAKLLKRFKSVEAAATATATSSSAADAAAPADFEPPTFNEVGIQLLSRDLQRALFGGQEGTGGSRDASKRQARPPPAAAVAHLKRHGIPLEQSLASASAGSHAPVIRCPLPPLEGGAGIEEHFRRIAEESRTSKSGPPAKDAWPMPPGPGWHRLLCSGTSAARLEPVTCPAGDAFVFDTENVLAVGQAPVMAHLVPMYGPGDDPDRPRLIAGHFVAFDRAKIKEEYSLQRTGSRFLDTMSLHIGMRGLTSNQRTLKLMAKRGRFANKRWAEYQRDRKQRGADSVDEDNFGRLA</sequence>
<dbReference type="WBParaSite" id="maker-uti_cns_0015486-snap-gene-0.1-mRNA-1">
    <property type="protein sequence ID" value="maker-uti_cns_0015486-snap-gene-0.1-mRNA-1"/>
    <property type="gene ID" value="maker-uti_cns_0015486-snap-gene-0.1"/>
</dbReference>
<accession>A0A1I8IRQ6</accession>
<evidence type="ECO:0000313" key="4">
    <source>
        <dbReference type="WBParaSite" id="maker-uti_cns_0015486-snap-gene-0.1-mRNA-1"/>
    </source>
</evidence>
<keyword evidence="3" id="KW-1185">Reference proteome</keyword>
<dbReference type="PANTHER" id="PTHR10267:SF0">
    <property type="entry name" value="DNA POLYMERASE SUBUNIT GAMMA-1"/>
    <property type="match status" value="1"/>
</dbReference>
<dbReference type="InterPro" id="IPR002297">
    <property type="entry name" value="DNA-dir_DNA_pol_A_mt"/>
</dbReference>
<feature type="region of interest" description="Disordered" evidence="1">
    <location>
        <begin position="1"/>
        <end position="43"/>
    </location>
</feature>
<feature type="domain" description="DNA mitochondrial polymerase exonuclease" evidence="2">
    <location>
        <begin position="248"/>
        <end position="335"/>
    </location>
</feature>
<dbReference type="GO" id="GO:0005760">
    <property type="term" value="C:gamma DNA polymerase complex"/>
    <property type="evidence" value="ECO:0007669"/>
    <property type="project" value="InterPro"/>
</dbReference>
<dbReference type="InterPro" id="IPR041336">
    <property type="entry name" value="DNApol_Exo"/>
</dbReference>
<dbReference type="Gene3D" id="3.30.420.390">
    <property type="match status" value="2"/>
</dbReference>
<dbReference type="Pfam" id="PF15168">
    <property type="entry name" value="TRIQK"/>
    <property type="match status" value="1"/>
</dbReference>
<organism evidence="3 4">
    <name type="scientific">Macrostomum lignano</name>
    <dbReference type="NCBI Taxonomy" id="282301"/>
    <lineage>
        <taxon>Eukaryota</taxon>
        <taxon>Metazoa</taxon>
        <taxon>Spiralia</taxon>
        <taxon>Lophotrochozoa</taxon>
        <taxon>Platyhelminthes</taxon>
        <taxon>Rhabditophora</taxon>
        <taxon>Macrostomorpha</taxon>
        <taxon>Macrostomida</taxon>
        <taxon>Macrostomidae</taxon>
        <taxon>Macrostomum</taxon>
    </lineage>
</organism>
<dbReference type="GO" id="GO:0005789">
    <property type="term" value="C:endoplasmic reticulum membrane"/>
    <property type="evidence" value="ECO:0007669"/>
    <property type="project" value="InterPro"/>
</dbReference>
<dbReference type="Pfam" id="PF18136">
    <property type="entry name" value="DNApol_Exo"/>
    <property type="match status" value="1"/>
</dbReference>
<name>A0A1I8IRQ6_9PLAT</name>
<dbReference type="GO" id="GO:0006264">
    <property type="term" value="P:mitochondrial DNA replication"/>
    <property type="evidence" value="ECO:0007669"/>
    <property type="project" value="TreeGrafter"/>
</dbReference>
<proteinExistence type="predicted"/>
<protein>
    <submittedName>
        <fullName evidence="4">Triple QxxK/R motif-containing protein</fullName>
    </submittedName>
</protein>
<evidence type="ECO:0000256" key="1">
    <source>
        <dbReference type="SAM" id="MobiDB-lite"/>
    </source>
</evidence>